<dbReference type="EMBL" id="JAINDJ010000004">
    <property type="protein sequence ID" value="KAG9450036.1"/>
    <property type="molecule type" value="Genomic_DNA"/>
</dbReference>
<proteinExistence type="predicted"/>
<dbReference type="Proteomes" id="UP000825729">
    <property type="component" value="Unassembled WGS sequence"/>
</dbReference>
<name>A0AAV7ENM8_ARIFI</name>
<organism evidence="2 3">
    <name type="scientific">Aristolochia fimbriata</name>
    <name type="common">White veined hardy Dutchman's pipe vine</name>
    <dbReference type="NCBI Taxonomy" id="158543"/>
    <lineage>
        <taxon>Eukaryota</taxon>
        <taxon>Viridiplantae</taxon>
        <taxon>Streptophyta</taxon>
        <taxon>Embryophyta</taxon>
        <taxon>Tracheophyta</taxon>
        <taxon>Spermatophyta</taxon>
        <taxon>Magnoliopsida</taxon>
        <taxon>Magnoliidae</taxon>
        <taxon>Piperales</taxon>
        <taxon>Aristolochiaceae</taxon>
        <taxon>Aristolochia</taxon>
    </lineage>
</organism>
<evidence type="ECO:0000313" key="2">
    <source>
        <dbReference type="EMBL" id="KAG9450036.1"/>
    </source>
</evidence>
<dbReference type="AlphaFoldDB" id="A0AAV7ENM8"/>
<sequence>MYASEVQFPSVWNCSSTVCLHWPLSVHIQVMYKKRREGLGELRIGGPAIRIVIAWLSFARHHMLACGSCSFDGICSARAVPGNINLSIIDFEAGSEQRERESIFFLHLLFDLKKKIGKKEKEEKVEERNEKTNRWKVETS</sequence>
<protein>
    <submittedName>
        <fullName evidence="2">Uncharacterized protein</fullName>
    </submittedName>
</protein>
<comment type="caution">
    <text evidence="2">The sequence shown here is derived from an EMBL/GenBank/DDBJ whole genome shotgun (WGS) entry which is preliminary data.</text>
</comment>
<evidence type="ECO:0000313" key="3">
    <source>
        <dbReference type="Proteomes" id="UP000825729"/>
    </source>
</evidence>
<reference evidence="2 3" key="1">
    <citation type="submission" date="2021-07" db="EMBL/GenBank/DDBJ databases">
        <title>The Aristolochia fimbriata genome: insights into angiosperm evolution, floral development and chemical biosynthesis.</title>
        <authorList>
            <person name="Jiao Y."/>
        </authorList>
    </citation>
    <scope>NUCLEOTIDE SEQUENCE [LARGE SCALE GENOMIC DNA]</scope>
    <source>
        <strain evidence="2">IBCAS-2021</strain>
        <tissue evidence="2">Leaf</tissue>
    </source>
</reference>
<accession>A0AAV7ENM8</accession>
<feature type="region of interest" description="Disordered" evidence="1">
    <location>
        <begin position="121"/>
        <end position="140"/>
    </location>
</feature>
<gene>
    <name evidence="2" type="ORF">H6P81_010001</name>
</gene>
<keyword evidence="3" id="KW-1185">Reference proteome</keyword>
<evidence type="ECO:0000256" key="1">
    <source>
        <dbReference type="SAM" id="MobiDB-lite"/>
    </source>
</evidence>